<dbReference type="EMBL" id="JBHEZZ010000001">
    <property type="protein sequence ID" value="MFC1400035.1"/>
    <property type="molecule type" value="Genomic_DNA"/>
</dbReference>
<dbReference type="InterPro" id="IPR050922">
    <property type="entry name" value="LytR/CpsA/Psr_CW_biosynth"/>
</dbReference>
<feature type="region of interest" description="Disordered" evidence="2">
    <location>
        <begin position="1"/>
        <end position="161"/>
    </location>
</feature>
<evidence type="ECO:0000256" key="2">
    <source>
        <dbReference type="SAM" id="MobiDB-lite"/>
    </source>
</evidence>
<sequence>MTGTADRRGPEGEPQPQSYGYEQQAYGYGQYPDYPSQPQEPVYQPAYGYDAYGRPIEQQQGYADPGYQDAGYQDPAYQDPAYPSAPYQDPAYGYQQQPQYPGYPSYPSEYEQQSAQQQPQQAQTAYDTGQYTIPQQQPAPPVESVRPSSRPAAPAGPTVPTSEEFAFVDDAEESDDVIDWMKFSETRGERRDERRKQLRTRLIALGVVLILIAVGGAGYLWLRGGSSAGSVAASTKRTVIAVHLHDLNKNIYTALLVSNPASGQGSTLLLPGTLAVPTDSGGASVTLASSVNAQGNAATRDGLHALLGADVSATWSLYTPFLQNLVDLLGGVSIDSNTTITQNGKTLVKPGKAIVNGAAAIAYADYQAKGESAGAQLSRYGQVLAALVQAMPQDATSAASDITKMGAVADPSLPDATLGALMAALSKDAQAGKYSTVTLPVNANGTPASSAGDMVKQLLGGTVTTSSGATAARVAITDATGTGNKINLAEAAVVNGGYTLVPDSSKAPSTQSTSSITYSDDSRAADAKQLAQDLGLPTTVVTKVTSSQSADLVVVLGKDYEG</sequence>
<feature type="compositionally biased region" description="Low complexity" evidence="2">
    <location>
        <begin position="19"/>
        <end position="31"/>
    </location>
</feature>
<feature type="transmembrane region" description="Helical" evidence="3">
    <location>
        <begin position="202"/>
        <end position="222"/>
    </location>
</feature>
<dbReference type="InterPro" id="IPR004474">
    <property type="entry name" value="LytR_CpsA_psr"/>
</dbReference>
<feature type="compositionally biased region" description="Polar residues" evidence="2">
    <location>
        <begin position="124"/>
        <end position="136"/>
    </location>
</feature>
<evidence type="ECO:0000313" key="7">
    <source>
        <dbReference type="Proteomes" id="UP001592528"/>
    </source>
</evidence>
<keyword evidence="3" id="KW-0472">Membrane</keyword>
<keyword evidence="3" id="KW-1133">Transmembrane helix</keyword>
<protein>
    <submittedName>
        <fullName evidence="6">LytR C-terminal domain-containing protein</fullName>
    </submittedName>
</protein>
<evidence type="ECO:0000256" key="1">
    <source>
        <dbReference type="ARBA" id="ARBA00006068"/>
    </source>
</evidence>
<proteinExistence type="inferred from homology"/>
<dbReference type="RefSeq" id="WP_030250693.1">
    <property type="nucleotide sequence ID" value="NZ_JBHEZZ010000001.1"/>
</dbReference>
<dbReference type="InterPro" id="IPR027381">
    <property type="entry name" value="LytR/CpsA/Psr_C"/>
</dbReference>
<comment type="caution">
    <text evidence="6">The sequence shown here is derived from an EMBL/GenBank/DDBJ whole genome shotgun (WGS) entry which is preliminary data.</text>
</comment>
<accession>A0ABV6UF06</accession>
<keyword evidence="3" id="KW-0812">Transmembrane</keyword>
<dbReference type="Proteomes" id="UP001592528">
    <property type="component" value="Unassembled WGS sequence"/>
</dbReference>
<dbReference type="Gene3D" id="3.40.630.190">
    <property type="entry name" value="LCP protein"/>
    <property type="match status" value="1"/>
</dbReference>
<keyword evidence="7" id="KW-1185">Reference proteome</keyword>
<feature type="domain" description="LytR/CpsA/Psr regulator C-terminal" evidence="5">
    <location>
        <begin position="472"/>
        <end position="560"/>
    </location>
</feature>
<organism evidence="6 7">
    <name type="scientific">Streptacidiphilus cavernicola</name>
    <dbReference type="NCBI Taxonomy" id="3342716"/>
    <lineage>
        <taxon>Bacteria</taxon>
        <taxon>Bacillati</taxon>
        <taxon>Actinomycetota</taxon>
        <taxon>Actinomycetes</taxon>
        <taxon>Kitasatosporales</taxon>
        <taxon>Streptomycetaceae</taxon>
        <taxon>Streptacidiphilus</taxon>
    </lineage>
</organism>
<evidence type="ECO:0000256" key="3">
    <source>
        <dbReference type="SAM" id="Phobius"/>
    </source>
</evidence>
<comment type="similarity">
    <text evidence="1">Belongs to the LytR/CpsA/Psr (LCP) family.</text>
</comment>
<dbReference type="PANTHER" id="PTHR33392">
    <property type="entry name" value="POLYISOPRENYL-TEICHOIC ACID--PEPTIDOGLYCAN TEICHOIC ACID TRANSFERASE TAGU"/>
    <property type="match status" value="1"/>
</dbReference>
<dbReference type="PANTHER" id="PTHR33392:SF6">
    <property type="entry name" value="POLYISOPRENYL-TEICHOIC ACID--PEPTIDOGLYCAN TEICHOIC ACID TRANSFERASE TAGU"/>
    <property type="match status" value="1"/>
</dbReference>
<gene>
    <name evidence="6" type="ORF">ACEZDJ_01870</name>
</gene>
<feature type="compositionally biased region" description="Basic and acidic residues" evidence="2">
    <location>
        <begin position="1"/>
        <end position="11"/>
    </location>
</feature>
<dbReference type="Pfam" id="PF13399">
    <property type="entry name" value="LytR_C"/>
    <property type="match status" value="1"/>
</dbReference>
<name>A0ABV6UF06_9ACTN</name>
<feature type="compositionally biased region" description="Low complexity" evidence="2">
    <location>
        <begin position="142"/>
        <end position="155"/>
    </location>
</feature>
<evidence type="ECO:0000313" key="6">
    <source>
        <dbReference type="EMBL" id="MFC1400035.1"/>
    </source>
</evidence>
<feature type="domain" description="Cell envelope-related transcriptional attenuator" evidence="4">
    <location>
        <begin position="287"/>
        <end position="391"/>
    </location>
</feature>
<reference evidence="6 7" key="1">
    <citation type="submission" date="2024-09" db="EMBL/GenBank/DDBJ databases">
        <authorList>
            <person name="Lee S.D."/>
        </authorList>
    </citation>
    <scope>NUCLEOTIDE SEQUENCE [LARGE SCALE GENOMIC DNA]</scope>
    <source>
        <strain evidence="6 7">N1-5</strain>
    </source>
</reference>
<feature type="compositionally biased region" description="Low complexity" evidence="2">
    <location>
        <begin position="85"/>
        <end position="123"/>
    </location>
</feature>
<evidence type="ECO:0000259" key="4">
    <source>
        <dbReference type="Pfam" id="PF03816"/>
    </source>
</evidence>
<dbReference type="Pfam" id="PF03816">
    <property type="entry name" value="LytR_cpsA_psr"/>
    <property type="match status" value="1"/>
</dbReference>
<evidence type="ECO:0000259" key="5">
    <source>
        <dbReference type="Pfam" id="PF13399"/>
    </source>
</evidence>